<sequence length="257" mass="27487">MSRPTDKADSAGRPWAERSFGHHDQSHAGDDGSAPADLMDVLERFRRGGASHGDVVDVFRTSRFLIPLVAEAGGVEENERGLRVEKTQELSIVSVAGPDGRNVLPVFTSVDAMGRWNAKARPVPADGTRVALAAASEGTELVVIDPGSDTEFAVRRPAVWAVAQGEPWTSAAIDPAVYAAFDASISTELGVIAVRVRHGDPDARLQGPEVQVVLELVSGLTRTELDQILERLARRWAADEIIATHVDSLAVKLTASE</sequence>
<feature type="region of interest" description="Disordered" evidence="1">
    <location>
        <begin position="1"/>
        <end position="35"/>
    </location>
</feature>
<organism evidence="3 5">
    <name type="scientific">Labedella gwakjiensis</name>
    <dbReference type="NCBI Taxonomy" id="390269"/>
    <lineage>
        <taxon>Bacteria</taxon>
        <taxon>Bacillati</taxon>
        <taxon>Actinomycetota</taxon>
        <taxon>Actinomycetes</taxon>
        <taxon>Micrococcales</taxon>
        <taxon>Microbacteriaceae</taxon>
        <taxon>Labedella</taxon>
    </lineage>
</organism>
<dbReference type="EMBL" id="RZGY01000001">
    <property type="protein sequence ID" value="RUQ86490.1"/>
    <property type="molecule type" value="Genomic_DNA"/>
</dbReference>
<gene>
    <name evidence="3" type="ORF">CLV49_2694</name>
    <name evidence="4" type="ORF">ELQ93_05755</name>
</gene>
<comment type="caution">
    <text evidence="3">The sequence shown here is derived from an EMBL/GenBank/DDBJ whole genome shotgun (WGS) entry which is preliminary data.</text>
</comment>
<feature type="domain" description="SseB protein N-terminal" evidence="2">
    <location>
        <begin position="40"/>
        <end position="161"/>
    </location>
</feature>
<protein>
    <submittedName>
        <fullName evidence="4">SseB family protein</fullName>
    </submittedName>
    <submittedName>
        <fullName evidence="3">Type III secretion system (T3SS) SseB-like protein</fullName>
    </submittedName>
</protein>
<reference evidence="4 6" key="2">
    <citation type="submission" date="2018-12" db="EMBL/GenBank/DDBJ databases">
        <authorList>
            <person name="hu s."/>
            <person name="Xu Y."/>
            <person name="Xu B."/>
            <person name="Li F."/>
        </authorList>
    </citation>
    <scope>NUCLEOTIDE SEQUENCE [LARGE SCALE GENOMIC DNA]</scope>
    <source>
        <strain evidence="4 6">KSW2-17</strain>
    </source>
</reference>
<proteinExistence type="predicted"/>
<feature type="compositionally biased region" description="Basic and acidic residues" evidence="1">
    <location>
        <begin position="1"/>
        <end position="30"/>
    </location>
</feature>
<dbReference type="Proteomes" id="UP000268291">
    <property type="component" value="Unassembled WGS sequence"/>
</dbReference>
<evidence type="ECO:0000256" key="1">
    <source>
        <dbReference type="SAM" id="MobiDB-lite"/>
    </source>
</evidence>
<evidence type="ECO:0000313" key="3">
    <source>
        <dbReference type="EMBL" id="PSL39062.1"/>
    </source>
</evidence>
<dbReference type="EMBL" id="PYAU01000001">
    <property type="protein sequence ID" value="PSL39062.1"/>
    <property type="molecule type" value="Genomic_DNA"/>
</dbReference>
<evidence type="ECO:0000313" key="5">
    <source>
        <dbReference type="Proteomes" id="UP000241203"/>
    </source>
</evidence>
<dbReference type="Pfam" id="PF07179">
    <property type="entry name" value="SseB"/>
    <property type="match status" value="1"/>
</dbReference>
<evidence type="ECO:0000313" key="6">
    <source>
        <dbReference type="Proteomes" id="UP000268291"/>
    </source>
</evidence>
<accession>A0A2P8GYM9</accession>
<keyword evidence="6" id="KW-1185">Reference proteome</keyword>
<dbReference type="Proteomes" id="UP000241203">
    <property type="component" value="Unassembled WGS sequence"/>
</dbReference>
<dbReference type="OrthoDB" id="5188303at2"/>
<dbReference type="InterPro" id="IPR009839">
    <property type="entry name" value="SseB_N"/>
</dbReference>
<evidence type="ECO:0000313" key="4">
    <source>
        <dbReference type="EMBL" id="RUQ86490.1"/>
    </source>
</evidence>
<dbReference type="RefSeq" id="WP_106563981.1">
    <property type="nucleotide sequence ID" value="NZ_PYAU01000001.1"/>
</dbReference>
<name>A0A2P8GYM9_9MICO</name>
<evidence type="ECO:0000259" key="2">
    <source>
        <dbReference type="Pfam" id="PF07179"/>
    </source>
</evidence>
<dbReference type="AlphaFoldDB" id="A0A2P8GYM9"/>
<reference evidence="3 5" key="1">
    <citation type="submission" date="2018-03" db="EMBL/GenBank/DDBJ databases">
        <title>Genomic Encyclopedia of Archaeal and Bacterial Type Strains, Phase II (KMG-II): from individual species to whole genera.</title>
        <authorList>
            <person name="Goeker M."/>
        </authorList>
    </citation>
    <scope>NUCLEOTIDE SEQUENCE [LARGE SCALE GENOMIC DNA]</scope>
    <source>
        <strain evidence="3 5">DSM 21548</strain>
    </source>
</reference>